<proteinExistence type="inferred from homology"/>
<dbReference type="InterPro" id="IPR001650">
    <property type="entry name" value="Helicase_C-like"/>
</dbReference>
<dbReference type="Pfam" id="PF00271">
    <property type="entry name" value="Helicase_C"/>
    <property type="match status" value="1"/>
</dbReference>
<evidence type="ECO:0000256" key="8">
    <source>
        <dbReference type="SAM" id="MobiDB-lite"/>
    </source>
</evidence>
<dbReference type="STRING" id="655863.F0XCZ6"/>
<keyword evidence="5 11" id="KW-0347">Helicase</keyword>
<gene>
    <name evidence="11" type="ORF">CMQ_555</name>
</gene>
<evidence type="ECO:0000256" key="6">
    <source>
        <dbReference type="ARBA" id="ARBA00022840"/>
    </source>
</evidence>
<dbReference type="InterPro" id="IPR007502">
    <property type="entry name" value="Helicase-assoc_dom"/>
</dbReference>
<evidence type="ECO:0000259" key="10">
    <source>
        <dbReference type="PROSITE" id="PS51194"/>
    </source>
</evidence>
<evidence type="ECO:0000313" key="11">
    <source>
        <dbReference type="EMBL" id="EFX03627.1"/>
    </source>
</evidence>
<feature type="domain" description="Helicase C-terminal" evidence="10">
    <location>
        <begin position="600"/>
        <end position="842"/>
    </location>
</feature>
<dbReference type="eggNOG" id="KOG0926">
    <property type="taxonomic scope" value="Eukaryota"/>
</dbReference>
<evidence type="ECO:0000256" key="7">
    <source>
        <dbReference type="ARBA" id="ARBA00047984"/>
    </source>
</evidence>
<keyword evidence="12" id="KW-1185">Reference proteome</keyword>
<evidence type="ECO:0000256" key="1">
    <source>
        <dbReference type="ARBA" id="ARBA00008792"/>
    </source>
</evidence>
<dbReference type="InterPro" id="IPR011545">
    <property type="entry name" value="DEAD/DEAH_box_helicase_dom"/>
</dbReference>
<dbReference type="InterPro" id="IPR027417">
    <property type="entry name" value="P-loop_NTPase"/>
</dbReference>
<dbReference type="HOGENOM" id="CLU_001832_0_4_1"/>
<dbReference type="AlphaFoldDB" id="F0XCZ6"/>
<dbReference type="GO" id="GO:0016787">
    <property type="term" value="F:hydrolase activity"/>
    <property type="evidence" value="ECO:0007669"/>
    <property type="project" value="UniProtKB-KW"/>
</dbReference>
<evidence type="ECO:0000256" key="5">
    <source>
        <dbReference type="ARBA" id="ARBA00022806"/>
    </source>
</evidence>
<dbReference type="FunCoup" id="F0XCZ6">
    <property type="interactions" value="1099"/>
</dbReference>
<organism evidence="12">
    <name type="scientific">Grosmannia clavigera (strain kw1407 / UAMH 11150)</name>
    <name type="common">Blue stain fungus</name>
    <name type="synonym">Graphiocladiella clavigera</name>
    <dbReference type="NCBI Taxonomy" id="655863"/>
    <lineage>
        <taxon>Eukaryota</taxon>
        <taxon>Fungi</taxon>
        <taxon>Dikarya</taxon>
        <taxon>Ascomycota</taxon>
        <taxon>Pezizomycotina</taxon>
        <taxon>Sordariomycetes</taxon>
        <taxon>Sordariomycetidae</taxon>
        <taxon>Ophiostomatales</taxon>
        <taxon>Ophiostomataceae</taxon>
        <taxon>Leptographium</taxon>
    </lineage>
</organism>
<feature type="compositionally biased region" description="Basic and acidic residues" evidence="8">
    <location>
        <begin position="265"/>
        <end position="286"/>
    </location>
</feature>
<dbReference type="InterPro" id="IPR014001">
    <property type="entry name" value="Helicase_ATP-bd"/>
</dbReference>
<dbReference type="EC" id="3.6.4.13" evidence="2"/>
<dbReference type="OrthoDB" id="10253254at2759"/>
<dbReference type="PANTHER" id="PTHR18934:SF99">
    <property type="entry name" value="ATP-DEPENDENT RNA HELICASE DHX37-RELATED"/>
    <property type="match status" value="1"/>
</dbReference>
<dbReference type="SMART" id="SM00487">
    <property type="entry name" value="DEXDc"/>
    <property type="match status" value="1"/>
</dbReference>
<protein>
    <recommendedName>
        <fullName evidence="2">RNA helicase</fullName>
        <ecNumber evidence="2">3.6.4.13</ecNumber>
    </recommendedName>
</protein>
<dbReference type="GO" id="GO:0005524">
    <property type="term" value="F:ATP binding"/>
    <property type="evidence" value="ECO:0007669"/>
    <property type="project" value="UniProtKB-KW"/>
</dbReference>
<reference evidence="11 12" key="1">
    <citation type="journal article" date="2011" name="Proc. Natl. Acad. Sci. U.S.A.">
        <title>Genome and transcriptome analyses of the mountain pine beetle-fungal symbiont Grosmannia clavigera, a lodgepole pine pathogen.</title>
        <authorList>
            <person name="DiGuistini S."/>
            <person name="Wang Y."/>
            <person name="Liao N.Y."/>
            <person name="Taylor G."/>
            <person name="Tanguay P."/>
            <person name="Feau N."/>
            <person name="Henrissat B."/>
            <person name="Chan S.K."/>
            <person name="Hesse-Orce U."/>
            <person name="Alamouti S.M."/>
            <person name="Tsui C.K.M."/>
            <person name="Docking R.T."/>
            <person name="Levasseur A."/>
            <person name="Haridas S."/>
            <person name="Robertson G."/>
            <person name="Birol I."/>
            <person name="Holt R.A."/>
            <person name="Marra M.A."/>
            <person name="Hamelin R.C."/>
            <person name="Hirst M."/>
            <person name="Jones S.J.M."/>
            <person name="Bohlmann J."/>
            <person name="Breuil C."/>
        </authorList>
    </citation>
    <scope>NUCLEOTIDE SEQUENCE [LARGE SCALE GENOMIC DNA]</scope>
    <source>
        <strain evidence="12">kw1407 / UAMH 11150</strain>
    </source>
</reference>
<feature type="compositionally biased region" description="Basic residues" evidence="8">
    <location>
        <begin position="215"/>
        <end position="224"/>
    </location>
</feature>
<evidence type="ECO:0000256" key="4">
    <source>
        <dbReference type="ARBA" id="ARBA00022801"/>
    </source>
</evidence>
<dbReference type="InterPro" id="IPR048333">
    <property type="entry name" value="HA2_WH"/>
</dbReference>
<name>F0XCZ6_GROCL</name>
<feature type="compositionally biased region" description="Acidic residues" evidence="8">
    <location>
        <begin position="245"/>
        <end position="259"/>
    </location>
</feature>
<sequence>MAVTKKFVPRQRKHKNVARAKNDGEAPVDSNRAEILLEEQREHNEKKAQLREELRASQPQMSAKKAKRLDKYIELKLKKDENLRLYEKLAASSIDTSMFESTKNLGVGRKRRKAEQRKKESMARHTGSDSGSPDEESSSEAEEAPALKARPNKPAPKPQVATENEPEGSLPAVTTANAIATAVSLFPQAAKSVPAVAGSGLKRPLELGDDGRPVLQKRQKRGGVKSKYQVEQVHTQAKPIVPRVEEDDMKEDEEEEEWDGFSGGDESKEEGFEGKDVIAQETAKEDDTSESESESEESDSSEDKGPSIFKIWATEKRNAALGFQPTTESTTAAMLEIPRPENFEPRPMEQEPLPVELQLSEATGRKVFNVAVTRTAEVEAAREKLPVVAEEHQIMEAIHLHNVVVITGGTGSGKTTQVPQFLFEAGYGSPDSPTPGMIGVTQPRRVAAVSMSKRVAEELGSHGSAVAYQIRFEGTHNKKTAIKFMTDGVLLREMANDVVLSGYSAIIVDEAHERSINTDLLIGLLSRVNQMREILNKQRSEVAGWKALGPLKLIIMSATLQIEDLTKNTQLFSTPPRVISIEGRQFPVTVHFSRTTQTDYVEEAFRKVVRGHRKLPPGSFLVFLTGEDEIQKLAKRLRREINGLDVATGPKVRLSTREAPFEAEDIDFGSGRLDLDIAAIEGEDEEGEGEGEGEEEFVVEASEGEAGTGPLRMNVLPLFSKLATQEQQKVFRPAPNGYRQVILATNVAETSLTIPGVRFVFDCGRAKERRYNAVTGVQSFEVGWINKASADQRSGRAGRTGPGHCYRLYSSALYEASFKPFAVPEMLRMPIEDVVLLLKSFNVPKVDVFPFPTPPDRQNLARAEQMLQHIGAVQRSGKISKLGEALMLFPLPPRYANILLRGNDEGLLHYNIAMVAALTVDGLFVKRVQAPKQDSVSGVRTQEDIRKEEQQRQRAEQYSKVHRRLSSTDDYSDAIKRLHVVAEFSETPTPTWCDNNFVSYKTLLEVQKIRRQLTELLRANMPGLANMEYTPLLKKPTEREVALLKLMAAAGFVDRVAMRADAMPTPPAEFVGRQHPRRAIEVAYVPLLPLDHKQTGSGLVFIHPASVLAHCTVAECPKYVVFSQLLLSSGSAEATATALAAMAAGQTVRSDGSTAITLPKVRMQALTDISAKQLASLARGTSLLTYGKPIKETYVSADGLERQCWVVQYLRVDSSSGLGWELGPTLVKQRRQRGKSWEVVLD</sequence>
<keyword evidence="4" id="KW-0378">Hydrolase</keyword>
<feature type="compositionally biased region" description="Basic and acidic residues" evidence="8">
    <location>
        <begin position="941"/>
        <end position="959"/>
    </location>
</feature>
<dbReference type="SMART" id="SM00847">
    <property type="entry name" value="HA2"/>
    <property type="match status" value="1"/>
</dbReference>
<feature type="compositionally biased region" description="Basic and acidic residues" evidence="8">
    <location>
        <begin position="203"/>
        <end position="212"/>
    </location>
</feature>
<dbReference type="Gene3D" id="1.20.120.1080">
    <property type="match status" value="1"/>
</dbReference>
<dbReference type="GO" id="GO:1990904">
    <property type="term" value="C:ribonucleoprotein complex"/>
    <property type="evidence" value="ECO:0007669"/>
    <property type="project" value="UniProtKB-ARBA"/>
</dbReference>
<dbReference type="GO" id="GO:0003724">
    <property type="term" value="F:RNA helicase activity"/>
    <property type="evidence" value="ECO:0007669"/>
    <property type="project" value="UniProtKB-EC"/>
</dbReference>
<evidence type="ECO:0000256" key="3">
    <source>
        <dbReference type="ARBA" id="ARBA00022741"/>
    </source>
</evidence>
<feature type="region of interest" description="Disordered" evidence="8">
    <location>
        <begin position="97"/>
        <end position="173"/>
    </location>
</feature>
<dbReference type="Pfam" id="PF21010">
    <property type="entry name" value="HA2_C"/>
    <property type="match status" value="1"/>
</dbReference>
<dbReference type="PROSITE" id="PS51194">
    <property type="entry name" value="HELICASE_CTER"/>
    <property type="match status" value="1"/>
</dbReference>
<feature type="compositionally biased region" description="Basic and acidic residues" evidence="8">
    <location>
        <begin position="117"/>
        <end position="127"/>
    </location>
</feature>
<dbReference type="InterPro" id="IPR002464">
    <property type="entry name" value="DNA/RNA_helicase_DEAH_CS"/>
</dbReference>
<dbReference type="GeneID" id="25978884"/>
<keyword evidence="6" id="KW-0067">ATP-binding</keyword>
<feature type="region of interest" description="Disordered" evidence="8">
    <location>
        <begin position="198"/>
        <end position="306"/>
    </location>
</feature>
<dbReference type="CDD" id="cd18791">
    <property type="entry name" value="SF2_C_RHA"/>
    <property type="match status" value="1"/>
</dbReference>
<dbReference type="Proteomes" id="UP000007796">
    <property type="component" value="Unassembled WGS sequence"/>
</dbReference>
<feature type="compositionally biased region" description="Basic residues" evidence="8">
    <location>
        <begin position="7"/>
        <end position="18"/>
    </location>
</feature>
<evidence type="ECO:0000313" key="12">
    <source>
        <dbReference type="Proteomes" id="UP000007796"/>
    </source>
</evidence>
<dbReference type="GO" id="GO:0003723">
    <property type="term" value="F:RNA binding"/>
    <property type="evidence" value="ECO:0007669"/>
    <property type="project" value="TreeGrafter"/>
</dbReference>
<accession>F0XCZ6</accession>
<feature type="domain" description="Helicase ATP-binding" evidence="9">
    <location>
        <begin position="395"/>
        <end position="578"/>
    </location>
</feature>
<dbReference type="Pfam" id="PF00270">
    <property type="entry name" value="DEAD"/>
    <property type="match status" value="1"/>
</dbReference>
<dbReference type="Gene3D" id="3.40.50.300">
    <property type="entry name" value="P-loop containing nucleotide triphosphate hydrolases"/>
    <property type="match status" value="2"/>
</dbReference>
<dbReference type="PROSITE" id="PS51192">
    <property type="entry name" value="HELICASE_ATP_BIND_1"/>
    <property type="match status" value="1"/>
</dbReference>
<evidence type="ECO:0000259" key="9">
    <source>
        <dbReference type="PROSITE" id="PS51192"/>
    </source>
</evidence>
<feature type="compositionally biased region" description="Acidic residues" evidence="8">
    <location>
        <begin position="132"/>
        <end position="143"/>
    </location>
</feature>
<dbReference type="InParanoid" id="F0XCZ6"/>
<comment type="catalytic activity">
    <reaction evidence="7">
        <text>ATP + H2O = ADP + phosphate + H(+)</text>
        <dbReference type="Rhea" id="RHEA:13065"/>
        <dbReference type="ChEBI" id="CHEBI:15377"/>
        <dbReference type="ChEBI" id="CHEBI:15378"/>
        <dbReference type="ChEBI" id="CHEBI:30616"/>
        <dbReference type="ChEBI" id="CHEBI:43474"/>
        <dbReference type="ChEBI" id="CHEBI:456216"/>
        <dbReference type="EC" id="3.6.4.13"/>
    </reaction>
</comment>
<dbReference type="RefSeq" id="XP_014173109.1">
    <property type="nucleotide sequence ID" value="XM_014317634.1"/>
</dbReference>
<feature type="region of interest" description="Disordered" evidence="8">
    <location>
        <begin position="936"/>
        <end position="963"/>
    </location>
</feature>
<dbReference type="GO" id="GO:0000462">
    <property type="term" value="P:maturation of SSU-rRNA from tricistronic rRNA transcript (SSU-rRNA, 5.8S rRNA, LSU-rRNA)"/>
    <property type="evidence" value="ECO:0007669"/>
    <property type="project" value="TreeGrafter"/>
</dbReference>
<dbReference type="EMBL" id="GL629765">
    <property type="protein sequence ID" value="EFX03627.1"/>
    <property type="molecule type" value="Genomic_DNA"/>
</dbReference>
<dbReference type="PROSITE" id="PS00690">
    <property type="entry name" value="DEAH_ATP_HELICASE"/>
    <property type="match status" value="1"/>
</dbReference>
<dbReference type="PANTHER" id="PTHR18934">
    <property type="entry name" value="ATP-DEPENDENT RNA HELICASE"/>
    <property type="match status" value="1"/>
</dbReference>
<dbReference type="FunFam" id="3.40.50.300:FF:000637">
    <property type="entry name" value="ATP-dependent RNA helicase DHX37/DHR1"/>
    <property type="match status" value="1"/>
</dbReference>
<dbReference type="Pfam" id="PF04408">
    <property type="entry name" value="WHD_HA2"/>
    <property type="match status" value="1"/>
</dbReference>
<feature type="compositionally biased region" description="Basic and acidic residues" evidence="8">
    <location>
        <begin position="38"/>
        <end position="55"/>
    </location>
</feature>
<evidence type="ECO:0000256" key="2">
    <source>
        <dbReference type="ARBA" id="ARBA00012552"/>
    </source>
</evidence>
<dbReference type="GO" id="GO:0005730">
    <property type="term" value="C:nucleolus"/>
    <property type="evidence" value="ECO:0007669"/>
    <property type="project" value="TreeGrafter"/>
</dbReference>
<keyword evidence="3" id="KW-0547">Nucleotide-binding</keyword>
<comment type="similarity">
    <text evidence="1">Belongs to the DEAD box helicase family. DEAH subfamily.</text>
</comment>
<feature type="region of interest" description="Disordered" evidence="8">
    <location>
        <begin position="1"/>
        <end position="69"/>
    </location>
</feature>
<feature type="compositionally biased region" description="Acidic residues" evidence="8">
    <location>
        <begin position="287"/>
        <end position="300"/>
    </location>
</feature>
<dbReference type="SMART" id="SM00490">
    <property type="entry name" value="HELICc"/>
    <property type="match status" value="1"/>
</dbReference>
<dbReference type="SUPFAM" id="SSF52540">
    <property type="entry name" value="P-loop containing nucleoside triphosphate hydrolases"/>
    <property type="match status" value="1"/>
</dbReference>